<accession>A0A0F0CRW5</accession>
<dbReference type="InterPro" id="IPR010298">
    <property type="entry name" value="YacP-like"/>
</dbReference>
<dbReference type="EMBL" id="JYNY01000379">
    <property type="protein sequence ID" value="KJJ84246.1"/>
    <property type="molecule type" value="Genomic_DNA"/>
</dbReference>
<keyword evidence="2" id="KW-1185">Reference proteome</keyword>
<comment type="caution">
    <text evidence="1">The sequence shown here is derived from an EMBL/GenBank/DDBJ whole genome shotgun (WGS) entry which is preliminary data.</text>
</comment>
<evidence type="ECO:0000313" key="1">
    <source>
        <dbReference type="EMBL" id="KJJ84246.1"/>
    </source>
</evidence>
<reference evidence="1 2" key="1">
    <citation type="submission" date="2015-02" db="EMBL/GenBank/DDBJ databases">
        <title>Single-cell genomics of uncultivated deep-branching MTB reveals a conserved set of magnetosome genes.</title>
        <authorList>
            <person name="Kolinko S."/>
            <person name="Richter M."/>
            <person name="Glockner F.O."/>
            <person name="Brachmann A."/>
            <person name="Schuler D."/>
        </authorList>
    </citation>
    <scope>NUCLEOTIDE SEQUENCE [LARGE SCALE GENOMIC DNA]</scope>
    <source>
        <strain evidence="1">SKK-01</strain>
    </source>
</reference>
<sequence length="138" mass="15503">MTILVIDGYNAIYAIPEIKEKLNKSLLEARETILEYAQNYVRHNGLIDRAIVVFDGKDEHHSPISKHLGGKIQIFSNTGKGDDKVIETAKILSKHSKIIVASNDNYVRNNSKVYGAGIMDVRDLVKINPNKKTKKSKK</sequence>
<evidence type="ECO:0000313" key="2">
    <source>
        <dbReference type="Proteomes" id="UP000033428"/>
    </source>
</evidence>
<proteinExistence type="predicted"/>
<gene>
    <name evidence="1" type="ORF">OMAG_001884</name>
</gene>
<dbReference type="Pfam" id="PF05991">
    <property type="entry name" value="NYN_YacP"/>
    <property type="match status" value="1"/>
</dbReference>
<dbReference type="AlphaFoldDB" id="A0A0F0CRW5"/>
<name>A0A0F0CRW5_9BACT</name>
<dbReference type="Proteomes" id="UP000033428">
    <property type="component" value="Unassembled WGS sequence"/>
</dbReference>
<organism evidence="1 2">
    <name type="scientific">Candidatus Omnitrophus magneticus</name>
    <dbReference type="NCBI Taxonomy" id="1609969"/>
    <lineage>
        <taxon>Bacteria</taxon>
        <taxon>Pseudomonadati</taxon>
        <taxon>Candidatus Omnitrophota</taxon>
        <taxon>Candidatus Omnitrophus</taxon>
    </lineage>
</organism>
<protein>
    <submittedName>
        <fullName evidence="1">Protein containing DUF901</fullName>
    </submittedName>
</protein>